<feature type="region of interest" description="Disordered" evidence="1">
    <location>
        <begin position="33"/>
        <end position="94"/>
    </location>
</feature>
<organism evidence="2 3">
    <name type="scientific">Alligator mississippiensis</name>
    <name type="common">American alligator</name>
    <dbReference type="NCBI Taxonomy" id="8496"/>
    <lineage>
        <taxon>Eukaryota</taxon>
        <taxon>Metazoa</taxon>
        <taxon>Chordata</taxon>
        <taxon>Craniata</taxon>
        <taxon>Vertebrata</taxon>
        <taxon>Euteleostomi</taxon>
        <taxon>Archelosauria</taxon>
        <taxon>Archosauria</taxon>
        <taxon>Crocodylia</taxon>
        <taxon>Alligatoridae</taxon>
        <taxon>Alligatorinae</taxon>
        <taxon>Alligator</taxon>
    </lineage>
</organism>
<keyword evidence="3" id="KW-1185">Reference proteome</keyword>
<dbReference type="AlphaFoldDB" id="A0A151NRF2"/>
<dbReference type="EMBL" id="AKHW03002395">
    <property type="protein sequence ID" value="KYO39045.1"/>
    <property type="molecule type" value="Genomic_DNA"/>
</dbReference>
<reference evidence="2 3" key="1">
    <citation type="journal article" date="2012" name="Genome Biol.">
        <title>Sequencing three crocodilian genomes to illuminate the evolution of archosaurs and amniotes.</title>
        <authorList>
            <person name="St John J.A."/>
            <person name="Braun E.L."/>
            <person name="Isberg S.R."/>
            <person name="Miles L.G."/>
            <person name="Chong A.Y."/>
            <person name="Gongora J."/>
            <person name="Dalzell P."/>
            <person name="Moran C."/>
            <person name="Bed'hom B."/>
            <person name="Abzhanov A."/>
            <person name="Burgess S.C."/>
            <person name="Cooksey A.M."/>
            <person name="Castoe T.A."/>
            <person name="Crawford N.G."/>
            <person name="Densmore L.D."/>
            <person name="Drew J.C."/>
            <person name="Edwards S.V."/>
            <person name="Faircloth B.C."/>
            <person name="Fujita M.K."/>
            <person name="Greenwold M.J."/>
            <person name="Hoffmann F.G."/>
            <person name="Howard J.M."/>
            <person name="Iguchi T."/>
            <person name="Janes D.E."/>
            <person name="Khan S.Y."/>
            <person name="Kohno S."/>
            <person name="de Koning A.J."/>
            <person name="Lance S.L."/>
            <person name="McCarthy F.M."/>
            <person name="McCormack J.E."/>
            <person name="Merchant M.E."/>
            <person name="Peterson D.G."/>
            <person name="Pollock D.D."/>
            <person name="Pourmand N."/>
            <person name="Raney B.J."/>
            <person name="Roessler K.A."/>
            <person name="Sanford J.R."/>
            <person name="Sawyer R.H."/>
            <person name="Schmidt C.J."/>
            <person name="Triplett E.W."/>
            <person name="Tuberville T.D."/>
            <person name="Venegas-Anaya M."/>
            <person name="Howard J.T."/>
            <person name="Jarvis E.D."/>
            <person name="Guillette L.J.Jr."/>
            <person name="Glenn T.C."/>
            <person name="Green R.E."/>
            <person name="Ray D.A."/>
        </authorList>
    </citation>
    <scope>NUCLEOTIDE SEQUENCE [LARGE SCALE GENOMIC DNA]</scope>
    <source>
        <strain evidence="2">KSC_2009_1</strain>
    </source>
</reference>
<proteinExistence type="predicted"/>
<evidence type="ECO:0000313" key="2">
    <source>
        <dbReference type="EMBL" id="KYO39045.1"/>
    </source>
</evidence>
<sequence>MISDMQLGTADSQGPLHTGAPIMTLAAPICQAKQAPSHPGVSAYHSPSRCEAHDGCPLSEAGKQRAGEAMQRAQGESGERDHEPEASLGAAQDE</sequence>
<gene>
    <name evidence="2" type="ORF">Y1Q_0022614</name>
</gene>
<evidence type="ECO:0000256" key="1">
    <source>
        <dbReference type="SAM" id="MobiDB-lite"/>
    </source>
</evidence>
<comment type="caution">
    <text evidence="2">The sequence shown here is derived from an EMBL/GenBank/DDBJ whole genome shotgun (WGS) entry which is preliminary data.</text>
</comment>
<dbReference type="Proteomes" id="UP000050525">
    <property type="component" value="Unassembled WGS sequence"/>
</dbReference>
<name>A0A151NRF2_ALLMI</name>
<accession>A0A151NRF2</accession>
<evidence type="ECO:0000313" key="3">
    <source>
        <dbReference type="Proteomes" id="UP000050525"/>
    </source>
</evidence>
<protein>
    <submittedName>
        <fullName evidence="2">Uncharacterized protein</fullName>
    </submittedName>
</protein>